<comment type="caution">
    <text evidence="1">The sequence shown here is derived from an EMBL/GenBank/DDBJ whole genome shotgun (WGS) entry which is preliminary data.</text>
</comment>
<evidence type="ECO:0000313" key="2">
    <source>
        <dbReference type="Proteomes" id="UP000664032"/>
    </source>
</evidence>
<accession>A0ACB8GGT9</accession>
<reference evidence="1" key="1">
    <citation type="submission" date="2021-10" db="EMBL/GenBank/DDBJ databases">
        <title>Psilocybe cubensis genome.</title>
        <authorList>
            <person name="Mckernan K.J."/>
            <person name="Crawford S."/>
            <person name="Trippe A."/>
            <person name="Kane L.T."/>
            <person name="Mclaughlin S."/>
        </authorList>
    </citation>
    <scope>NUCLEOTIDE SEQUENCE</scope>
    <source>
        <strain evidence="1">MGC-MH-2018</strain>
    </source>
</reference>
<gene>
    <name evidence="1" type="ORF">JR316_0013169</name>
</gene>
<dbReference type="EMBL" id="JAFIQS020000013">
    <property type="protein sequence ID" value="KAH9474704.1"/>
    <property type="molecule type" value="Genomic_DNA"/>
</dbReference>
<organism evidence="1 2">
    <name type="scientific">Psilocybe cubensis</name>
    <name type="common">Psychedelic mushroom</name>
    <name type="synonym">Stropharia cubensis</name>
    <dbReference type="NCBI Taxonomy" id="181762"/>
    <lineage>
        <taxon>Eukaryota</taxon>
        <taxon>Fungi</taxon>
        <taxon>Dikarya</taxon>
        <taxon>Basidiomycota</taxon>
        <taxon>Agaricomycotina</taxon>
        <taxon>Agaricomycetes</taxon>
        <taxon>Agaricomycetidae</taxon>
        <taxon>Agaricales</taxon>
        <taxon>Agaricineae</taxon>
        <taxon>Strophariaceae</taxon>
        <taxon>Psilocybe</taxon>
    </lineage>
</organism>
<evidence type="ECO:0000313" key="1">
    <source>
        <dbReference type="EMBL" id="KAH9474704.1"/>
    </source>
</evidence>
<keyword evidence="2" id="KW-1185">Reference proteome</keyword>
<dbReference type="Proteomes" id="UP000664032">
    <property type="component" value="Unassembled WGS sequence"/>
</dbReference>
<name>A0ACB8GGT9_PSICU</name>
<protein>
    <submittedName>
        <fullName evidence="1">Uncharacterized protein</fullName>
    </submittedName>
</protein>
<proteinExistence type="predicted"/>
<sequence>MQRANDERSHLSSFPSLTYICCAARLSTLKTQRTKEVVTIASLTPWIRVVVRLTGMLGQNVSAFCEIRLALLETDTDVRENLPESRARANILVFYLYGTGADRWAASGASRLTQSPLLSLLSGANVSLPFRAD</sequence>